<protein>
    <submittedName>
        <fullName evidence="2">Redoxin domain-containing protein</fullName>
    </submittedName>
</protein>
<dbReference type="AlphaFoldDB" id="A0ABD5Q1T1"/>
<evidence type="ECO:0000313" key="2">
    <source>
        <dbReference type="EMBL" id="MFC4824476.1"/>
    </source>
</evidence>
<comment type="caution">
    <text evidence="2">The sequence shown here is derived from an EMBL/GenBank/DDBJ whole genome shotgun (WGS) entry which is preliminary data.</text>
</comment>
<name>A0ABD5Q1T1_9EURY</name>
<dbReference type="RefSeq" id="WP_254269786.1">
    <property type="nucleotide sequence ID" value="NZ_CP100400.1"/>
</dbReference>
<accession>A0ABD5Q1T1</accession>
<feature type="domain" description="Thioredoxin" evidence="1">
    <location>
        <begin position="7"/>
        <end position="167"/>
    </location>
</feature>
<gene>
    <name evidence="2" type="ORF">ACFO9K_09380</name>
</gene>
<dbReference type="PROSITE" id="PS51352">
    <property type="entry name" value="THIOREDOXIN_2"/>
    <property type="match status" value="1"/>
</dbReference>
<reference evidence="2 3" key="1">
    <citation type="journal article" date="2019" name="Int. J. Syst. Evol. Microbiol.">
        <title>The Global Catalogue of Microorganisms (GCM) 10K type strain sequencing project: providing services to taxonomists for standard genome sequencing and annotation.</title>
        <authorList>
            <consortium name="The Broad Institute Genomics Platform"/>
            <consortium name="The Broad Institute Genome Sequencing Center for Infectious Disease"/>
            <person name="Wu L."/>
            <person name="Ma J."/>
        </authorList>
    </citation>
    <scope>NUCLEOTIDE SEQUENCE [LARGE SCALE GENOMIC DNA]</scope>
    <source>
        <strain evidence="2 3">XZYJ18</strain>
    </source>
</reference>
<dbReference type="InterPro" id="IPR000866">
    <property type="entry name" value="AhpC/TSA"/>
</dbReference>
<keyword evidence="3" id="KW-1185">Reference proteome</keyword>
<organism evidence="2 3">
    <name type="scientific">Halorussus aquaticus</name>
    <dbReference type="NCBI Taxonomy" id="2953748"/>
    <lineage>
        <taxon>Archaea</taxon>
        <taxon>Methanobacteriati</taxon>
        <taxon>Methanobacteriota</taxon>
        <taxon>Stenosarchaea group</taxon>
        <taxon>Halobacteria</taxon>
        <taxon>Halobacteriales</taxon>
        <taxon>Haladaptataceae</taxon>
        <taxon>Halorussus</taxon>
    </lineage>
</organism>
<proteinExistence type="predicted"/>
<dbReference type="Pfam" id="PF00578">
    <property type="entry name" value="AhpC-TSA"/>
    <property type="match status" value="1"/>
</dbReference>
<evidence type="ECO:0000259" key="1">
    <source>
        <dbReference type="PROSITE" id="PS51352"/>
    </source>
</evidence>
<sequence>MGDSAGPAVGSHAPEFTAPLATPDGSVSDVSLSSLLDDGAVLLVFQPTDFELGSFAERHALGEYDWFTTDDRVRVVGVNRARPRTNREFVDYLDVTYPFCSDRDLSIARSYGVTYRAFGIAPRARRACFFVDRDGVVRYRWVADRNRSGRARPQIRDLYEVVMDVLGKPNPESFGFGDGVH</sequence>
<dbReference type="EMBL" id="JBHSHT010000001">
    <property type="protein sequence ID" value="MFC4824476.1"/>
    <property type="molecule type" value="Genomic_DNA"/>
</dbReference>
<evidence type="ECO:0000313" key="3">
    <source>
        <dbReference type="Proteomes" id="UP001595945"/>
    </source>
</evidence>
<dbReference type="Gene3D" id="3.40.30.10">
    <property type="entry name" value="Glutaredoxin"/>
    <property type="match status" value="1"/>
</dbReference>
<dbReference type="GeneID" id="73044839"/>
<dbReference type="Proteomes" id="UP001595945">
    <property type="component" value="Unassembled WGS sequence"/>
</dbReference>
<dbReference type="InterPro" id="IPR013766">
    <property type="entry name" value="Thioredoxin_domain"/>
</dbReference>
<dbReference type="SUPFAM" id="SSF52833">
    <property type="entry name" value="Thioredoxin-like"/>
    <property type="match status" value="1"/>
</dbReference>
<dbReference type="InterPro" id="IPR036249">
    <property type="entry name" value="Thioredoxin-like_sf"/>
</dbReference>